<evidence type="ECO:0000313" key="3">
    <source>
        <dbReference type="Proteomes" id="UP000649753"/>
    </source>
</evidence>
<keyword evidence="3" id="KW-1185">Reference proteome</keyword>
<dbReference type="RefSeq" id="WP_192768776.1">
    <property type="nucleotide sequence ID" value="NZ_JADBEB010000001.1"/>
</dbReference>
<comment type="caution">
    <text evidence="2">The sequence shown here is derived from an EMBL/GenBank/DDBJ whole genome shotgun (WGS) entry which is preliminary data.</text>
</comment>
<dbReference type="Proteomes" id="UP000649753">
    <property type="component" value="Unassembled WGS sequence"/>
</dbReference>
<organism evidence="2 3">
    <name type="scientific">Plantactinospora soyae</name>
    <dbReference type="NCBI Taxonomy" id="1544732"/>
    <lineage>
        <taxon>Bacteria</taxon>
        <taxon>Bacillati</taxon>
        <taxon>Actinomycetota</taxon>
        <taxon>Actinomycetes</taxon>
        <taxon>Micromonosporales</taxon>
        <taxon>Micromonosporaceae</taxon>
        <taxon>Plantactinospora</taxon>
    </lineage>
</organism>
<evidence type="ECO:0000313" key="2">
    <source>
        <dbReference type="EMBL" id="MBE1489283.1"/>
    </source>
</evidence>
<reference evidence="2" key="1">
    <citation type="submission" date="2020-10" db="EMBL/GenBank/DDBJ databases">
        <title>Sequencing the genomes of 1000 actinobacteria strains.</title>
        <authorList>
            <person name="Klenk H.-P."/>
        </authorList>
    </citation>
    <scope>NUCLEOTIDE SEQUENCE</scope>
    <source>
        <strain evidence="2">DSM 46832</strain>
    </source>
</reference>
<accession>A0A927R131</accession>
<name>A0A927R131_9ACTN</name>
<protein>
    <submittedName>
        <fullName evidence="2">Uncharacterized protein</fullName>
    </submittedName>
</protein>
<feature type="compositionally biased region" description="Polar residues" evidence="1">
    <location>
        <begin position="29"/>
        <end position="45"/>
    </location>
</feature>
<dbReference type="AlphaFoldDB" id="A0A927R131"/>
<evidence type="ECO:0000256" key="1">
    <source>
        <dbReference type="SAM" id="MobiDB-lite"/>
    </source>
</evidence>
<proteinExistence type="predicted"/>
<feature type="region of interest" description="Disordered" evidence="1">
    <location>
        <begin position="1"/>
        <end position="70"/>
    </location>
</feature>
<gene>
    <name evidence="2" type="ORF">H4W31_004921</name>
</gene>
<sequence length="513" mass="55544">MARLPSGAVRVLPTGPFPALTRTPPQAPTDRTGTSVPLQPLTRRTQGSVGGVPPVVQPGPQPTGGGFRTTPRRVLRREDRTALETFLAQHPEGSASITVALRAALEDVLARDADAELSERELAAVQAVLARRDVQRLTGGVRTGANLGQQPVTAPGPVPTEKPVDPFAEQVAAIAQEVSDNAGPFTAFILRHLARIGSTELSTPRLIEVVEEVGTRLYALAMGEDLTDDSPYARLAREIAGAVEQPGQLQQTLGMHAPPAIPRAQIERLNRFLSDHPQLVAAFRRNGLSFKFNADLARKIGGLYTHGDKTIHMEELPGLAPEVFLRLFLHEAGHATFQRALLRGQELPAILDKADGLNLLIRLENVGRTMADPSGPAQSLLGRPQLEHLQEELTTIQETLEDQAPVAAFEQLSADAQRMYRAWLVLRESGGAGLLAIALVGFASEGERRIYQADTFIEFLAEVFMQTAMGDIAVHLRRVLDEEGDSPIGQAWAAVRDILVKYAVPILRAPTRS</sequence>
<dbReference type="EMBL" id="JADBEB010000001">
    <property type="protein sequence ID" value="MBE1489283.1"/>
    <property type="molecule type" value="Genomic_DNA"/>
</dbReference>